<protein>
    <submittedName>
        <fullName evidence="7">NAD(P)-dependent alcohol dehydrogenase</fullName>
    </submittedName>
</protein>
<dbReference type="Pfam" id="PF00107">
    <property type="entry name" value="ADH_zinc_N"/>
    <property type="match status" value="1"/>
</dbReference>
<sequence length="350" mass="38260">MKAKSFAVASKDSPLKYYEFDRREPTDSDVVVKIKYSGICHSDIHTARGDWGDIEYPCVPGHEIIGEVVRIGNKVTQFKPGDIVGIGVMVNSCNKCAACKSDFEQYCENEPTYTYSSTDPIDGTDTKGGYSNLIVTQEKFVVHIPKDLDISKAAPLLCAGITMYSPLRHWGASTGKKVGIIGLGGLGHMGVKFAKAMGAEVYVITSSLAKVADAKKFGTDGVIVSSDPEDMDKHERYFDLLIDTIPVEHNLEPYIKLLNINSTIVLVGPINPMPGYHGGDLIGGRKAIAGSGIGSMKELKEMLEFSGKHNILPEVELIKFADANMAWESMQNKAMSHRYVIDVERSFAEN</sequence>
<comment type="cofactor">
    <cofactor evidence="1 5">
        <name>Zn(2+)</name>
        <dbReference type="ChEBI" id="CHEBI:29105"/>
    </cofactor>
</comment>
<dbReference type="AlphaFoldDB" id="A0A952AL96"/>
<evidence type="ECO:0000256" key="2">
    <source>
        <dbReference type="ARBA" id="ARBA00022723"/>
    </source>
</evidence>
<reference evidence="7" key="1">
    <citation type="journal article" date="2022" name="ISME J.">
        <title>A general approach to explore prokaryotic protein glycosylation reveals the unique surface layer modulation of an anammox bacterium.</title>
        <authorList>
            <person name="Pabst M."/>
            <person name="Grouzdev D.S."/>
            <person name="Lawson C.E."/>
            <person name="Kleikamp H.B.C."/>
            <person name="de Ram C."/>
            <person name="Louwen R."/>
            <person name="Lin Y.M."/>
            <person name="Lucker S."/>
            <person name="van Loosdrecht M.C.M."/>
            <person name="Laureni M."/>
        </authorList>
    </citation>
    <scope>NUCLEOTIDE SEQUENCE</scope>
    <source>
        <strain evidence="7">BROCD043</strain>
    </source>
</reference>
<dbReference type="SUPFAM" id="SSF50129">
    <property type="entry name" value="GroES-like"/>
    <property type="match status" value="1"/>
</dbReference>
<evidence type="ECO:0000256" key="3">
    <source>
        <dbReference type="ARBA" id="ARBA00022833"/>
    </source>
</evidence>
<keyword evidence="2 5" id="KW-0479">Metal-binding</keyword>
<comment type="similarity">
    <text evidence="5">Belongs to the zinc-containing alcohol dehydrogenase family.</text>
</comment>
<dbReference type="PANTHER" id="PTHR42683">
    <property type="entry name" value="ALDEHYDE REDUCTASE"/>
    <property type="match status" value="1"/>
</dbReference>
<dbReference type="GO" id="GO:0008106">
    <property type="term" value="F:alcohol dehydrogenase (NADP+) activity"/>
    <property type="evidence" value="ECO:0007669"/>
    <property type="project" value="UniProtKB-ARBA"/>
</dbReference>
<dbReference type="Pfam" id="PF08240">
    <property type="entry name" value="ADH_N"/>
    <property type="match status" value="1"/>
</dbReference>
<dbReference type="CDD" id="cd05283">
    <property type="entry name" value="CAD1"/>
    <property type="match status" value="1"/>
</dbReference>
<dbReference type="Gene3D" id="3.90.180.10">
    <property type="entry name" value="Medium-chain alcohol dehydrogenases, catalytic domain"/>
    <property type="match status" value="1"/>
</dbReference>
<evidence type="ECO:0000313" key="7">
    <source>
        <dbReference type="EMBL" id="MBW7954115.1"/>
    </source>
</evidence>
<dbReference type="EMBL" id="JACFOF010000017">
    <property type="protein sequence ID" value="MBW7954115.1"/>
    <property type="molecule type" value="Genomic_DNA"/>
</dbReference>
<dbReference type="PROSITE" id="PS00059">
    <property type="entry name" value="ADH_ZINC"/>
    <property type="match status" value="1"/>
</dbReference>
<name>A0A952AL96_9BACT</name>
<dbReference type="InterPro" id="IPR020843">
    <property type="entry name" value="ER"/>
</dbReference>
<evidence type="ECO:0000259" key="6">
    <source>
        <dbReference type="SMART" id="SM00829"/>
    </source>
</evidence>
<organism evidence="7 8">
    <name type="scientific">Candidatus Dojkabacteria bacterium</name>
    <dbReference type="NCBI Taxonomy" id="2099670"/>
    <lineage>
        <taxon>Bacteria</taxon>
        <taxon>Candidatus Dojkabacteria</taxon>
    </lineage>
</organism>
<dbReference type="InterPro" id="IPR013149">
    <property type="entry name" value="ADH-like_C"/>
</dbReference>
<dbReference type="Proteomes" id="UP000781173">
    <property type="component" value="Unassembled WGS sequence"/>
</dbReference>
<evidence type="ECO:0000256" key="1">
    <source>
        <dbReference type="ARBA" id="ARBA00001947"/>
    </source>
</evidence>
<dbReference type="InterPro" id="IPR036291">
    <property type="entry name" value="NAD(P)-bd_dom_sf"/>
</dbReference>
<dbReference type="InterPro" id="IPR002328">
    <property type="entry name" value="ADH_Zn_CS"/>
</dbReference>
<feature type="domain" description="Enoyl reductase (ER)" evidence="6">
    <location>
        <begin position="11"/>
        <end position="341"/>
    </location>
</feature>
<dbReference type="GO" id="GO:0008270">
    <property type="term" value="F:zinc ion binding"/>
    <property type="evidence" value="ECO:0007669"/>
    <property type="project" value="InterPro"/>
</dbReference>
<dbReference type="FunFam" id="3.40.50.720:FF:000022">
    <property type="entry name" value="Cinnamyl alcohol dehydrogenase"/>
    <property type="match status" value="1"/>
</dbReference>
<dbReference type="InterPro" id="IPR013154">
    <property type="entry name" value="ADH-like_N"/>
</dbReference>
<evidence type="ECO:0000256" key="5">
    <source>
        <dbReference type="RuleBase" id="RU361277"/>
    </source>
</evidence>
<dbReference type="InterPro" id="IPR047109">
    <property type="entry name" value="CAD-like"/>
</dbReference>
<proteinExistence type="inferred from homology"/>
<dbReference type="Gene3D" id="3.40.50.720">
    <property type="entry name" value="NAD(P)-binding Rossmann-like Domain"/>
    <property type="match status" value="1"/>
</dbReference>
<gene>
    <name evidence="7" type="ORF">H3C67_05005</name>
</gene>
<keyword evidence="3 5" id="KW-0862">Zinc</keyword>
<keyword evidence="4" id="KW-0560">Oxidoreductase</keyword>
<comment type="caution">
    <text evidence="7">The sequence shown here is derived from an EMBL/GenBank/DDBJ whole genome shotgun (WGS) entry which is preliminary data.</text>
</comment>
<evidence type="ECO:0000256" key="4">
    <source>
        <dbReference type="ARBA" id="ARBA00023002"/>
    </source>
</evidence>
<dbReference type="SUPFAM" id="SSF51735">
    <property type="entry name" value="NAD(P)-binding Rossmann-fold domains"/>
    <property type="match status" value="1"/>
</dbReference>
<dbReference type="SMART" id="SM00829">
    <property type="entry name" value="PKS_ER"/>
    <property type="match status" value="1"/>
</dbReference>
<dbReference type="InterPro" id="IPR011032">
    <property type="entry name" value="GroES-like_sf"/>
</dbReference>
<evidence type="ECO:0000313" key="8">
    <source>
        <dbReference type="Proteomes" id="UP000781173"/>
    </source>
</evidence>
<accession>A0A952AL96</accession>